<sequence length="153" mass="15817">MSRPWTLPAAAALALALAAPLAADAQQPAGPAGGPPHAWLFGTWTGGIFPASETGGAGCFGQPSVIFTQDIVMRSSPVDVAMRQRLVQTATATPQGVEFRLVPAAPPGGRVPLGAGFGCADPNLLRVERRGNNEIVFPDCSEFPSPLKRCTTP</sequence>
<dbReference type="RefSeq" id="WP_207418274.1">
    <property type="nucleotide sequence ID" value="NZ_CP061177.1"/>
</dbReference>
<dbReference type="Proteomes" id="UP001518989">
    <property type="component" value="Unassembled WGS sequence"/>
</dbReference>
<keyword evidence="1" id="KW-0732">Signal</keyword>
<proteinExistence type="predicted"/>
<feature type="signal peptide" evidence="1">
    <location>
        <begin position="1"/>
        <end position="25"/>
    </location>
</feature>
<evidence type="ECO:0000256" key="1">
    <source>
        <dbReference type="SAM" id="SignalP"/>
    </source>
</evidence>
<reference evidence="2 3" key="1">
    <citation type="submission" date="2020-09" db="EMBL/GenBank/DDBJ databases">
        <title>Roseomonas.</title>
        <authorList>
            <person name="Zhu W."/>
        </authorList>
    </citation>
    <scope>NUCLEOTIDE SEQUENCE [LARGE SCALE GENOMIC DNA]</scope>
    <source>
        <strain evidence="2 3">573</strain>
    </source>
</reference>
<dbReference type="EMBL" id="JACTNG010000008">
    <property type="protein sequence ID" value="MBO1080353.1"/>
    <property type="molecule type" value="Genomic_DNA"/>
</dbReference>
<evidence type="ECO:0000313" key="2">
    <source>
        <dbReference type="EMBL" id="MBO1080353.1"/>
    </source>
</evidence>
<gene>
    <name evidence="2" type="ORF">IAI61_15030</name>
</gene>
<comment type="caution">
    <text evidence="2">The sequence shown here is derived from an EMBL/GenBank/DDBJ whole genome shotgun (WGS) entry which is preliminary data.</text>
</comment>
<organism evidence="2 3">
    <name type="scientific">Roseomonas haemaphysalidis</name>
    <dbReference type="NCBI Taxonomy" id="2768162"/>
    <lineage>
        <taxon>Bacteria</taxon>
        <taxon>Pseudomonadati</taxon>
        <taxon>Pseudomonadota</taxon>
        <taxon>Alphaproteobacteria</taxon>
        <taxon>Acetobacterales</taxon>
        <taxon>Roseomonadaceae</taxon>
        <taxon>Roseomonas</taxon>
    </lineage>
</organism>
<feature type="chain" id="PRO_5046195596" evidence="1">
    <location>
        <begin position="26"/>
        <end position="153"/>
    </location>
</feature>
<evidence type="ECO:0000313" key="3">
    <source>
        <dbReference type="Proteomes" id="UP001518989"/>
    </source>
</evidence>
<keyword evidence="3" id="KW-1185">Reference proteome</keyword>
<name>A0ABS3KSB3_9PROT</name>
<accession>A0ABS3KSB3</accession>
<protein>
    <submittedName>
        <fullName evidence="2">Uncharacterized protein</fullName>
    </submittedName>
</protein>